<dbReference type="Gene3D" id="1.20.1420.30">
    <property type="entry name" value="NCX, central ion-binding region"/>
    <property type="match status" value="2"/>
</dbReference>
<sequence>MFVDVKAETEEKMYCMKFSMAANSSFKATLDYYDKCLEPGLLLPFVDESKWNIGVRAFLYLLALLYCFLGVAIIADIFMCSIEKITSKTRKIILSTSNELEPEVIEVKVWNDTVANLTLMALGSSAPEILLSIIEIVGNNFESGALGPGTIVGSAAFNLLVICGVCIIAIPAGETRRIRSFSVFSVTAFFCVFAYIWLLIILLGISPHEVEVWEAVVTFLFFPILVGISYAADKGLLNVNILGKPSKQMEVDCVQGTATKEEYFPKGQLNRETLVKFIKEVRKHPAMSAEDAACLAAARLVEESEHTRMWYRIGAIRDLSGSKKPKPSLSKKLKKVYSLLGQEGDQIDSKPGVPEEQKDVPVLDFKAATAAVMENAGKVTVKVKRHGKTSGTARCRVETIDGTAVAGEDYVPLKEIITFQDGELEKEIHVEIVDDNQWEPDETFFLKLCILSEDIGQVMLGRVCIMEITILNDDEPGVLQFKRRGLLVQESIGTAHIPVVRTNGVDGIVTAKWRTIDRTAVSGKDYIGGEGEITFEHGESEKNIEIPIVDDFNAEKDEHFEVELFDPVGGATIGQVNRSTVTITNDDDFNSIVNRVAVMTNVNVDNVRLQSETWGEQFKAALTVNGGDIENATTVDYVLHFLTFGWKSIFALVPPTGLCGGWLTFFVSLLLIGVLTAIVSDLATIFGCLVHLDDAVTAITFVALGTSLPDLFASMAAAKQEKYADSAIGNVTGSNSVNVFLGLGMPWLIASIYWASKDQVFRVEAGTLGFSVAIYSALAIACLSLIVARRYLTVLGKAELGGPRNAALGCAIAMISMWFLYVILSALEAYHHIRF</sequence>
<keyword evidence="7 20" id="KW-0812">Transmembrane</keyword>
<feature type="transmembrane region" description="Helical" evidence="20">
    <location>
        <begin position="57"/>
        <end position="82"/>
    </location>
</feature>
<evidence type="ECO:0000256" key="9">
    <source>
        <dbReference type="ARBA" id="ARBA00022729"/>
    </source>
</evidence>
<evidence type="ECO:0000256" key="15">
    <source>
        <dbReference type="ARBA" id="ARBA00023065"/>
    </source>
</evidence>
<evidence type="ECO:0000256" key="14">
    <source>
        <dbReference type="ARBA" id="ARBA00023053"/>
    </source>
</evidence>
<keyword evidence="16 20" id="KW-0472">Membrane</keyword>
<dbReference type="Pfam" id="PF01699">
    <property type="entry name" value="Na_Ca_ex"/>
    <property type="match status" value="2"/>
</dbReference>
<keyword evidence="5" id="KW-1003">Cell membrane</keyword>
<keyword evidence="11" id="KW-0106">Calcium</keyword>
<evidence type="ECO:0000256" key="5">
    <source>
        <dbReference type="ARBA" id="ARBA00022475"/>
    </source>
</evidence>
<dbReference type="InterPro" id="IPR004836">
    <property type="entry name" value="Na_Ca_Ex"/>
</dbReference>
<dbReference type="PANTHER" id="PTHR11878:SF76">
    <property type="entry name" value="CALX-BETA DOMAIN-CONTAINING PROTEIN"/>
    <property type="match status" value="1"/>
</dbReference>
<evidence type="ECO:0000256" key="18">
    <source>
        <dbReference type="ARBA" id="ARBA00023201"/>
    </source>
</evidence>
<keyword evidence="13 20" id="KW-1133">Transmembrane helix</keyword>
<feature type="transmembrane region" description="Helical" evidence="20">
    <location>
        <begin position="767"/>
        <end position="786"/>
    </location>
</feature>
<dbReference type="InterPro" id="IPR044880">
    <property type="entry name" value="NCX_ion-bd_dom_sf"/>
</dbReference>
<evidence type="ECO:0000256" key="20">
    <source>
        <dbReference type="SAM" id="Phobius"/>
    </source>
</evidence>
<protein>
    <recommendedName>
        <fullName evidence="21">Calx-beta domain-containing protein</fullName>
    </recommendedName>
</protein>
<comment type="catalytic activity">
    <reaction evidence="19">
        <text>Ca(2+)(in) + 3 Na(+)(out) = Ca(2+)(out) + 3 Na(+)(in)</text>
        <dbReference type="Rhea" id="RHEA:69955"/>
        <dbReference type="ChEBI" id="CHEBI:29101"/>
        <dbReference type="ChEBI" id="CHEBI:29108"/>
    </reaction>
</comment>
<feature type="domain" description="Calx-beta" evidence="21">
    <location>
        <begin position="466"/>
        <end position="565"/>
    </location>
</feature>
<name>A0AAV2AEZ2_9ARAC</name>
<evidence type="ECO:0000256" key="7">
    <source>
        <dbReference type="ARBA" id="ARBA00022692"/>
    </source>
</evidence>
<dbReference type="InterPro" id="IPR051171">
    <property type="entry name" value="CaCA"/>
</dbReference>
<evidence type="ECO:0000256" key="3">
    <source>
        <dbReference type="ARBA" id="ARBA00022448"/>
    </source>
</evidence>
<dbReference type="InterPro" id="IPR038081">
    <property type="entry name" value="CalX-like_sf"/>
</dbReference>
<evidence type="ECO:0000256" key="2">
    <source>
        <dbReference type="ARBA" id="ARBA00007489"/>
    </source>
</evidence>
<reference evidence="22 23" key="1">
    <citation type="submission" date="2024-04" db="EMBL/GenBank/DDBJ databases">
        <authorList>
            <person name="Rising A."/>
            <person name="Reimegard J."/>
            <person name="Sonavane S."/>
            <person name="Akerstrom W."/>
            <person name="Nylinder S."/>
            <person name="Hedman E."/>
            <person name="Kallberg Y."/>
        </authorList>
    </citation>
    <scope>NUCLEOTIDE SEQUENCE [LARGE SCALE GENOMIC DNA]</scope>
</reference>
<evidence type="ECO:0000256" key="4">
    <source>
        <dbReference type="ARBA" id="ARBA00022449"/>
    </source>
</evidence>
<comment type="subcellular location">
    <subcellularLocation>
        <location evidence="1">Cell membrane</location>
        <topology evidence="1">Multi-pass membrane protein</topology>
    </subcellularLocation>
</comment>
<keyword evidence="3" id="KW-0813">Transport</keyword>
<dbReference type="GO" id="GO:0030424">
    <property type="term" value="C:axon"/>
    <property type="evidence" value="ECO:0007669"/>
    <property type="project" value="TreeGrafter"/>
</dbReference>
<evidence type="ECO:0000256" key="12">
    <source>
        <dbReference type="ARBA" id="ARBA00022860"/>
    </source>
</evidence>
<keyword evidence="23" id="KW-1185">Reference proteome</keyword>
<evidence type="ECO:0000256" key="6">
    <source>
        <dbReference type="ARBA" id="ARBA00022568"/>
    </source>
</evidence>
<evidence type="ECO:0000256" key="16">
    <source>
        <dbReference type="ARBA" id="ARBA00023136"/>
    </source>
</evidence>
<comment type="caution">
    <text evidence="22">The sequence shown here is derived from an EMBL/GenBank/DDBJ whole genome shotgun (WGS) entry which is preliminary data.</text>
</comment>
<keyword evidence="4" id="KW-0050">Antiport</keyword>
<proteinExistence type="inferred from homology"/>
<keyword evidence="17" id="KW-0325">Glycoprotein</keyword>
<accession>A0AAV2AEZ2</accession>
<evidence type="ECO:0000313" key="23">
    <source>
        <dbReference type="Proteomes" id="UP001497382"/>
    </source>
</evidence>
<dbReference type="GO" id="GO:0007154">
    <property type="term" value="P:cell communication"/>
    <property type="evidence" value="ECO:0007669"/>
    <property type="project" value="InterPro"/>
</dbReference>
<keyword evidence="8" id="KW-0479">Metal-binding</keyword>
<evidence type="ECO:0000256" key="11">
    <source>
        <dbReference type="ARBA" id="ARBA00022837"/>
    </source>
</evidence>
<dbReference type="Pfam" id="PF03160">
    <property type="entry name" value="Calx-beta"/>
    <property type="match status" value="1"/>
</dbReference>
<feature type="transmembrane region" description="Helical" evidence="20">
    <location>
        <begin position="662"/>
        <end position="683"/>
    </location>
</feature>
<feature type="transmembrane region" description="Helical" evidence="20">
    <location>
        <begin position="182"/>
        <end position="205"/>
    </location>
</feature>
<dbReference type="GO" id="GO:0098794">
    <property type="term" value="C:postsynapse"/>
    <property type="evidence" value="ECO:0007669"/>
    <property type="project" value="TreeGrafter"/>
</dbReference>
<dbReference type="Proteomes" id="UP001497382">
    <property type="component" value="Unassembled WGS sequence"/>
</dbReference>
<feature type="domain" description="Calx-beta" evidence="21">
    <location>
        <begin position="351"/>
        <end position="449"/>
    </location>
</feature>
<feature type="transmembrane region" description="Helical" evidence="20">
    <location>
        <begin position="806"/>
        <end position="827"/>
    </location>
</feature>
<feature type="transmembrane region" description="Helical" evidence="20">
    <location>
        <begin position="737"/>
        <end position="755"/>
    </location>
</feature>
<dbReference type="Gene3D" id="2.60.40.2030">
    <property type="match status" value="2"/>
</dbReference>
<evidence type="ECO:0000256" key="17">
    <source>
        <dbReference type="ARBA" id="ARBA00023180"/>
    </source>
</evidence>
<dbReference type="AlphaFoldDB" id="A0AAV2AEZ2"/>
<dbReference type="GO" id="GO:0005516">
    <property type="term" value="F:calmodulin binding"/>
    <property type="evidence" value="ECO:0007669"/>
    <property type="project" value="UniProtKB-KW"/>
</dbReference>
<evidence type="ECO:0000313" key="22">
    <source>
        <dbReference type="EMBL" id="CAL1282586.1"/>
    </source>
</evidence>
<feature type="transmembrane region" description="Helical" evidence="20">
    <location>
        <begin position="212"/>
        <end position="232"/>
    </location>
</feature>
<keyword evidence="6" id="KW-0109">Calcium transport</keyword>
<keyword evidence="14" id="KW-0915">Sodium</keyword>
<dbReference type="InterPro" id="IPR003644">
    <property type="entry name" value="Calx_beta"/>
</dbReference>
<evidence type="ECO:0000256" key="8">
    <source>
        <dbReference type="ARBA" id="ARBA00022723"/>
    </source>
</evidence>
<feature type="transmembrane region" description="Helical" evidence="20">
    <location>
        <begin position="695"/>
        <end position="717"/>
    </location>
</feature>
<evidence type="ECO:0000259" key="21">
    <source>
        <dbReference type="SMART" id="SM00237"/>
    </source>
</evidence>
<evidence type="ECO:0000256" key="19">
    <source>
        <dbReference type="ARBA" id="ARBA00033667"/>
    </source>
</evidence>
<evidence type="ECO:0000256" key="13">
    <source>
        <dbReference type="ARBA" id="ARBA00022989"/>
    </source>
</evidence>
<comment type="similarity">
    <text evidence="2">Belongs to the Ca(2+):cation antiporter (CaCA) (TC 2.A.19) family. SLC8 subfamily.</text>
</comment>
<evidence type="ECO:0000256" key="10">
    <source>
        <dbReference type="ARBA" id="ARBA00022737"/>
    </source>
</evidence>
<keyword evidence="18" id="KW-0739">Sodium transport</keyword>
<dbReference type="GO" id="GO:0042383">
    <property type="term" value="C:sarcolemma"/>
    <property type="evidence" value="ECO:0007669"/>
    <property type="project" value="TreeGrafter"/>
</dbReference>
<gene>
    <name evidence="22" type="ORF">LARSCL_LOCUS12146</name>
</gene>
<dbReference type="GO" id="GO:0005432">
    <property type="term" value="F:calcium:sodium antiporter activity"/>
    <property type="evidence" value="ECO:0007669"/>
    <property type="project" value="InterPro"/>
</dbReference>
<keyword evidence="9" id="KW-0732">Signal</keyword>
<keyword evidence="10" id="KW-0677">Repeat</keyword>
<keyword evidence="12" id="KW-0112">Calmodulin-binding</keyword>
<feature type="transmembrane region" description="Helical" evidence="20">
    <location>
        <begin position="151"/>
        <end position="170"/>
    </location>
</feature>
<organism evidence="22 23">
    <name type="scientific">Larinioides sclopetarius</name>
    <dbReference type="NCBI Taxonomy" id="280406"/>
    <lineage>
        <taxon>Eukaryota</taxon>
        <taxon>Metazoa</taxon>
        <taxon>Ecdysozoa</taxon>
        <taxon>Arthropoda</taxon>
        <taxon>Chelicerata</taxon>
        <taxon>Arachnida</taxon>
        <taxon>Araneae</taxon>
        <taxon>Araneomorphae</taxon>
        <taxon>Entelegynae</taxon>
        <taxon>Araneoidea</taxon>
        <taxon>Araneidae</taxon>
        <taxon>Larinioides</taxon>
    </lineage>
</organism>
<dbReference type="GO" id="GO:0046872">
    <property type="term" value="F:metal ion binding"/>
    <property type="evidence" value="ECO:0007669"/>
    <property type="project" value="UniProtKB-KW"/>
</dbReference>
<dbReference type="EMBL" id="CAXIEN010000156">
    <property type="protein sequence ID" value="CAL1282586.1"/>
    <property type="molecule type" value="Genomic_DNA"/>
</dbReference>
<dbReference type="GO" id="GO:0098703">
    <property type="term" value="P:calcium ion import across plasma membrane"/>
    <property type="evidence" value="ECO:0007669"/>
    <property type="project" value="TreeGrafter"/>
</dbReference>
<dbReference type="InterPro" id="IPR004837">
    <property type="entry name" value="NaCa_Exmemb"/>
</dbReference>
<dbReference type="SUPFAM" id="SSF141072">
    <property type="entry name" value="CalX-like"/>
    <property type="match status" value="2"/>
</dbReference>
<dbReference type="PRINTS" id="PR01259">
    <property type="entry name" value="NACAEXCHNGR"/>
</dbReference>
<dbReference type="SMART" id="SM00237">
    <property type="entry name" value="Calx_beta"/>
    <property type="match status" value="2"/>
</dbReference>
<dbReference type="PANTHER" id="PTHR11878">
    <property type="entry name" value="SODIUM/CALCIUM EXCHANGER"/>
    <property type="match status" value="1"/>
</dbReference>
<keyword evidence="15" id="KW-0406">Ion transport</keyword>
<evidence type="ECO:0000256" key="1">
    <source>
        <dbReference type="ARBA" id="ARBA00004651"/>
    </source>
</evidence>